<dbReference type="EMBL" id="MNCJ02000323">
    <property type="protein sequence ID" value="KAF5797183.1"/>
    <property type="molecule type" value="Genomic_DNA"/>
</dbReference>
<dbReference type="PANTHER" id="PTHR33681:SF11">
    <property type="entry name" value="ALGINATE LYASE"/>
    <property type="match status" value="1"/>
</dbReference>
<protein>
    <submittedName>
        <fullName evidence="1">Uncharacterized protein</fullName>
    </submittedName>
</protein>
<name>A0A9K3NF48_HELAN</name>
<accession>A0A9K3NF48</accession>
<reference evidence="1" key="1">
    <citation type="journal article" date="2017" name="Nature">
        <title>The sunflower genome provides insights into oil metabolism, flowering and Asterid evolution.</title>
        <authorList>
            <person name="Badouin H."/>
            <person name="Gouzy J."/>
            <person name="Grassa C.J."/>
            <person name="Murat F."/>
            <person name="Staton S.E."/>
            <person name="Cottret L."/>
            <person name="Lelandais-Briere C."/>
            <person name="Owens G.L."/>
            <person name="Carrere S."/>
            <person name="Mayjonade B."/>
            <person name="Legrand L."/>
            <person name="Gill N."/>
            <person name="Kane N.C."/>
            <person name="Bowers J.E."/>
            <person name="Hubner S."/>
            <person name="Bellec A."/>
            <person name="Berard A."/>
            <person name="Berges H."/>
            <person name="Blanchet N."/>
            <person name="Boniface M.C."/>
            <person name="Brunel D."/>
            <person name="Catrice O."/>
            <person name="Chaidir N."/>
            <person name="Claudel C."/>
            <person name="Donnadieu C."/>
            <person name="Faraut T."/>
            <person name="Fievet G."/>
            <person name="Helmstetter N."/>
            <person name="King M."/>
            <person name="Knapp S.J."/>
            <person name="Lai Z."/>
            <person name="Le Paslier M.C."/>
            <person name="Lippi Y."/>
            <person name="Lorenzon L."/>
            <person name="Mandel J.R."/>
            <person name="Marage G."/>
            <person name="Marchand G."/>
            <person name="Marquand E."/>
            <person name="Bret-Mestries E."/>
            <person name="Morien E."/>
            <person name="Nambeesan S."/>
            <person name="Nguyen T."/>
            <person name="Pegot-Espagnet P."/>
            <person name="Pouilly N."/>
            <person name="Raftis F."/>
            <person name="Sallet E."/>
            <person name="Schiex T."/>
            <person name="Thomas J."/>
            <person name="Vandecasteele C."/>
            <person name="Vares D."/>
            <person name="Vear F."/>
            <person name="Vautrin S."/>
            <person name="Crespi M."/>
            <person name="Mangin B."/>
            <person name="Burke J.M."/>
            <person name="Salse J."/>
            <person name="Munos S."/>
            <person name="Vincourt P."/>
            <person name="Rieseberg L.H."/>
            <person name="Langlade N.B."/>
        </authorList>
    </citation>
    <scope>NUCLEOTIDE SEQUENCE</scope>
    <source>
        <tissue evidence="1">Leaves</tissue>
    </source>
</reference>
<dbReference type="Proteomes" id="UP000215914">
    <property type="component" value="Unassembled WGS sequence"/>
</dbReference>
<dbReference type="Gramene" id="mRNA:HanXRQr2_Chr08g0360661">
    <property type="protein sequence ID" value="CDS:HanXRQr2_Chr08g0360661.1"/>
    <property type="gene ID" value="HanXRQr2_Chr08g0360661"/>
</dbReference>
<reference evidence="1" key="2">
    <citation type="submission" date="2020-06" db="EMBL/GenBank/DDBJ databases">
        <title>Helianthus annuus Genome sequencing and assembly Release 2.</title>
        <authorList>
            <person name="Gouzy J."/>
            <person name="Langlade N."/>
            <person name="Munos S."/>
        </authorList>
    </citation>
    <scope>NUCLEOTIDE SEQUENCE</scope>
    <source>
        <tissue evidence="1">Leaves</tissue>
    </source>
</reference>
<dbReference type="PANTHER" id="PTHR33681">
    <property type="entry name" value="BINDING PROTEIN, PUTATIVE, EXPRESSED-RELATED"/>
    <property type="match status" value="1"/>
</dbReference>
<sequence length="96" mass="11291">MVCFLINDAHIDPTYGFVEVMLNETNFKYQKPYDTPLEQRYSYEKGTHRFWVYADDKPHYLGSKTQPRTEIHILVSFLSFSFHMVFNSSIHPLGPG</sequence>
<keyword evidence="2" id="KW-1185">Reference proteome</keyword>
<proteinExistence type="predicted"/>
<organism evidence="1 2">
    <name type="scientific">Helianthus annuus</name>
    <name type="common">Common sunflower</name>
    <dbReference type="NCBI Taxonomy" id="4232"/>
    <lineage>
        <taxon>Eukaryota</taxon>
        <taxon>Viridiplantae</taxon>
        <taxon>Streptophyta</taxon>
        <taxon>Embryophyta</taxon>
        <taxon>Tracheophyta</taxon>
        <taxon>Spermatophyta</taxon>
        <taxon>Magnoliopsida</taxon>
        <taxon>eudicotyledons</taxon>
        <taxon>Gunneridae</taxon>
        <taxon>Pentapetalae</taxon>
        <taxon>asterids</taxon>
        <taxon>campanulids</taxon>
        <taxon>Asterales</taxon>
        <taxon>Asteraceae</taxon>
        <taxon>Asteroideae</taxon>
        <taxon>Heliantheae alliance</taxon>
        <taxon>Heliantheae</taxon>
        <taxon>Helianthus</taxon>
    </lineage>
</organism>
<dbReference type="AlphaFoldDB" id="A0A9K3NF48"/>
<evidence type="ECO:0000313" key="1">
    <source>
        <dbReference type="EMBL" id="KAF5797183.1"/>
    </source>
</evidence>
<evidence type="ECO:0000313" key="2">
    <source>
        <dbReference type="Proteomes" id="UP000215914"/>
    </source>
</evidence>
<gene>
    <name evidence="1" type="ORF">HanXRQr2_Chr08g0360661</name>
</gene>
<comment type="caution">
    <text evidence="1">The sequence shown here is derived from an EMBL/GenBank/DDBJ whole genome shotgun (WGS) entry which is preliminary data.</text>
</comment>